<keyword evidence="2" id="KW-1185">Reference proteome</keyword>
<gene>
    <name evidence="1" type="ORF">F5144DRAFT_592976</name>
</gene>
<accession>A0ACB7P9M8</accession>
<dbReference type="Proteomes" id="UP000724584">
    <property type="component" value="Unassembled WGS sequence"/>
</dbReference>
<protein>
    <submittedName>
        <fullName evidence="1">Uncharacterized protein</fullName>
    </submittedName>
</protein>
<proteinExistence type="predicted"/>
<evidence type="ECO:0000313" key="2">
    <source>
        <dbReference type="Proteomes" id="UP000724584"/>
    </source>
</evidence>
<evidence type="ECO:0000313" key="1">
    <source>
        <dbReference type="EMBL" id="KAH6632153.1"/>
    </source>
</evidence>
<dbReference type="EMBL" id="JAGIZQ010000004">
    <property type="protein sequence ID" value="KAH6632153.1"/>
    <property type="molecule type" value="Genomic_DNA"/>
</dbReference>
<comment type="caution">
    <text evidence="1">The sequence shown here is derived from an EMBL/GenBank/DDBJ whole genome shotgun (WGS) entry which is preliminary data.</text>
</comment>
<name>A0ACB7P9M8_9PEZI</name>
<reference evidence="1 2" key="1">
    <citation type="journal article" date="2021" name="Nat. Commun.">
        <title>Genetic determinants of endophytism in the Arabidopsis root mycobiome.</title>
        <authorList>
            <person name="Mesny F."/>
            <person name="Miyauchi S."/>
            <person name="Thiergart T."/>
            <person name="Pickel B."/>
            <person name="Atanasova L."/>
            <person name="Karlsson M."/>
            <person name="Huettel B."/>
            <person name="Barry K.W."/>
            <person name="Haridas S."/>
            <person name="Chen C."/>
            <person name="Bauer D."/>
            <person name="Andreopoulos W."/>
            <person name="Pangilinan J."/>
            <person name="LaButti K."/>
            <person name="Riley R."/>
            <person name="Lipzen A."/>
            <person name="Clum A."/>
            <person name="Drula E."/>
            <person name="Henrissat B."/>
            <person name="Kohler A."/>
            <person name="Grigoriev I.V."/>
            <person name="Martin F.M."/>
            <person name="Hacquard S."/>
        </authorList>
    </citation>
    <scope>NUCLEOTIDE SEQUENCE [LARGE SCALE GENOMIC DNA]</scope>
    <source>
        <strain evidence="1 2">MPI-SDFR-AT-0079</strain>
    </source>
</reference>
<organism evidence="1 2">
    <name type="scientific">Chaetomium tenue</name>
    <dbReference type="NCBI Taxonomy" id="1854479"/>
    <lineage>
        <taxon>Eukaryota</taxon>
        <taxon>Fungi</taxon>
        <taxon>Dikarya</taxon>
        <taxon>Ascomycota</taxon>
        <taxon>Pezizomycotina</taxon>
        <taxon>Sordariomycetes</taxon>
        <taxon>Sordariomycetidae</taxon>
        <taxon>Sordariales</taxon>
        <taxon>Chaetomiaceae</taxon>
        <taxon>Chaetomium</taxon>
    </lineage>
</organism>
<sequence length="441" mass="49429">MDSYPDLSILDNWEMEMMDSMESKPPFPASDLASTGSNVDSTEGSAVQTPFGASPSSLSSEHTIAESGPPKMPIYLWAGISRNPNVTAAFYALERTEDFDAIFWVQANDVENIYKGFRDIAEALGLMNEGDKEDMVICRDKVLQWLCNPRKQQQPPPAASSADTTAAGSKFAKWLIIFDGVDDIDFVSEFWPPTAHGSILMGESIRINRADPAPQTLFEHLGYIPLAISQIAAQVRRDHTTFQEYLNKCDRKNLSGELDIDLLLGQLNKKVESFSREALCLLYVMVLMDPGAVAESILQQEVAIDMNMDNPDFEEEVRRLYPWGNHAYFPARAELLRTSLVSRNTETAELGWNKLVLEVVRARMTRKEWHIYYQIAVDLLYGAWEIASGRPGGSYRKKVQYDQVFPHVLTIGAAYGSAQGHSGLPFETARRLLTLLLEASW</sequence>